<comment type="similarity">
    <text evidence="3">Belongs to the 4HPPD family.</text>
</comment>
<dbReference type="InterPro" id="IPR005956">
    <property type="entry name" value="4OHPhenylPyrv_dOase"/>
</dbReference>
<comment type="cofactor">
    <cofactor evidence="1">
        <name>Fe cation</name>
        <dbReference type="ChEBI" id="CHEBI:24875"/>
    </cofactor>
</comment>
<gene>
    <name evidence="11" type="ORF">FRX31_003144</name>
</gene>
<evidence type="ECO:0000256" key="8">
    <source>
        <dbReference type="ARBA" id="ARBA00023004"/>
    </source>
</evidence>
<dbReference type="Proteomes" id="UP000554482">
    <property type="component" value="Unassembled WGS sequence"/>
</dbReference>
<organism evidence="11 12">
    <name type="scientific">Thalictrum thalictroides</name>
    <name type="common">Rue-anemone</name>
    <name type="synonym">Anemone thalictroides</name>
    <dbReference type="NCBI Taxonomy" id="46969"/>
    <lineage>
        <taxon>Eukaryota</taxon>
        <taxon>Viridiplantae</taxon>
        <taxon>Streptophyta</taxon>
        <taxon>Embryophyta</taxon>
        <taxon>Tracheophyta</taxon>
        <taxon>Spermatophyta</taxon>
        <taxon>Magnoliopsida</taxon>
        <taxon>Ranunculales</taxon>
        <taxon>Ranunculaceae</taxon>
        <taxon>Thalictroideae</taxon>
        <taxon>Thalictrum</taxon>
    </lineage>
</organism>
<dbReference type="GO" id="GO:0003868">
    <property type="term" value="F:4-hydroxyphenylpyruvate dioxygenase activity"/>
    <property type="evidence" value="ECO:0007669"/>
    <property type="project" value="UniProtKB-EC"/>
</dbReference>
<evidence type="ECO:0000256" key="5">
    <source>
        <dbReference type="ARBA" id="ARBA00022723"/>
    </source>
</evidence>
<keyword evidence="7" id="KW-0828">Tyrosine catabolism</keyword>
<dbReference type="PROSITE" id="PS51819">
    <property type="entry name" value="VOC"/>
    <property type="match status" value="1"/>
</dbReference>
<evidence type="ECO:0000313" key="11">
    <source>
        <dbReference type="EMBL" id="KAF5207269.1"/>
    </source>
</evidence>
<evidence type="ECO:0000256" key="6">
    <source>
        <dbReference type="ARBA" id="ARBA00022737"/>
    </source>
</evidence>
<keyword evidence="5" id="KW-0479">Metal-binding</keyword>
<dbReference type="PANTHER" id="PTHR11959:SF1">
    <property type="entry name" value="4-HYDROXYPHENYLPYRUVATE DIOXYGENASE"/>
    <property type="match status" value="1"/>
</dbReference>
<comment type="caution">
    <text evidence="11">The sequence shown here is derived from an EMBL/GenBank/DDBJ whole genome shotgun (WGS) entry which is preliminary data.</text>
</comment>
<dbReference type="SUPFAM" id="SSF54593">
    <property type="entry name" value="Glyoxalase/Bleomycin resistance protein/Dihydroxybiphenyl dioxygenase"/>
    <property type="match status" value="1"/>
</dbReference>
<dbReference type="OrthoDB" id="414569at2759"/>
<evidence type="ECO:0000256" key="4">
    <source>
        <dbReference type="ARBA" id="ARBA00013222"/>
    </source>
</evidence>
<evidence type="ECO:0000313" key="12">
    <source>
        <dbReference type="Proteomes" id="UP000554482"/>
    </source>
</evidence>
<dbReference type="InterPro" id="IPR041736">
    <property type="entry name" value="4OHPhenylPyrv_dOase_N"/>
</dbReference>
<evidence type="ECO:0000256" key="3">
    <source>
        <dbReference type="ARBA" id="ARBA00005877"/>
    </source>
</evidence>
<dbReference type="GO" id="GO:0006572">
    <property type="term" value="P:L-tyrosine catabolic process"/>
    <property type="evidence" value="ECO:0007669"/>
    <property type="project" value="UniProtKB-KW"/>
</dbReference>
<evidence type="ECO:0000259" key="10">
    <source>
        <dbReference type="PROSITE" id="PS51819"/>
    </source>
</evidence>
<dbReference type="EC" id="1.13.11.27" evidence="4"/>
<dbReference type="EMBL" id="JABWDY010001615">
    <property type="protein sequence ID" value="KAF5207269.1"/>
    <property type="molecule type" value="Genomic_DNA"/>
</dbReference>
<dbReference type="AlphaFoldDB" id="A0A7J6XCB8"/>
<keyword evidence="9" id="KW-0585">Phenylalanine catabolism</keyword>
<dbReference type="FunFam" id="3.10.180.10:FF:000025">
    <property type="entry name" value="4-hydroxyphenylpyruvate dioxygenase"/>
    <property type="match status" value="1"/>
</dbReference>
<keyword evidence="11" id="KW-0560">Oxidoreductase</keyword>
<dbReference type="GO" id="GO:0006559">
    <property type="term" value="P:L-phenylalanine catabolic process"/>
    <property type="evidence" value="ECO:0007669"/>
    <property type="project" value="UniProtKB-KW"/>
</dbReference>
<sequence length="178" mass="19661">MEKQQRQQLNNNSESGFKLVGFTNFKPAINPKSDRFRVKNFHHIEFWCTDATNSAHRFSWGLGMPIVSKSDLSTGNMVHASYLLRSGELNFLFTAPYSPSIAGNDLIHTASIPTFDHSLVRSFTSSHGLAVRAIAIEVEDAEQAFNISVSHGAKPSSTAIKLDEDTLLSEICLYGDVV</sequence>
<accession>A0A7J6XCB8</accession>
<keyword evidence="11" id="KW-0223">Dioxygenase</keyword>
<name>A0A7J6XCB8_THATH</name>
<dbReference type="InterPro" id="IPR037523">
    <property type="entry name" value="VOC_core"/>
</dbReference>
<keyword evidence="12" id="KW-1185">Reference proteome</keyword>
<reference evidence="11 12" key="1">
    <citation type="submission" date="2020-06" db="EMBL/GenBank/DDBJ databases">
        <title>Transcriptomic and genomic resources for Thalictrum thalictroides and T. hernandezii: Facilitating candidate gene discovery in an emerging model plant lineage.</title>
        <authorList>
            <person name="Arias T."/>
            <person name="Riano-Pachon D.M."/>
            <person name="Di Stilio V.S."/>
        </authorList>
    </citation>
    <scope>NUCLEOTIDE SEQUENCE [LARGE SCALE GENOMIC DNA]</scope>
    <source>
        <strain evidence="12">cv. WT478/WT964</strain>
        <tissue evidence="11">Leaves</tissue>
    </source>
</reference>
<keyword evidence="11" id="KW-0670">Pyruvate</keyword>
<dbReference type="CDD" id="cd08342">
    <property type="entry name" value="HPPD_N_like"/>
    <property type="match status" value="1"/>
</dbReference>
<evidence type="ECO:0000256" key="7">
    <source>
        <dbReference type="ARBA" id="ARBA00022878"/>
    </source>
</evidence>
<dbReference type="Gene3D" id="3.10.180.10">
    <property type="entry name" value="2,3-Dihydroxybiphenyl 1,2-Dioxygenase, domain 1"/>
    <property type="match status" value="1"/>
</dbReference>
<dbReference type="GO" id="GO:0046872">
    <property type="term" value="F:metal ion binding"/>
    <property type="evidence" value="ECO:0007669"/>
    <property type="project" value="UniProtKB-KW"/>
</dbReference>
<dbReference type="PANTHER" id="PTHR11959">
    <property type="entry name" value="4-HYDROXYPHENYLPYRUVATE DIOXYGENASE"/>
    <property type="match status" value="1"/>
</dbReference>
<comment type="pathway">
    <text evidence="2">Amino-acid degradation; L-phenylalanine degradation; acetoacetate and fumarate from L-phenylalanine: step 3/6.</text>
</comment>
<dbReference type="InterPro" id="IPR029068">
    <property type="entry name" value="Glyas_Bleomycin-R_OHBP_Dase"/>
</dbReference>
<evidence type="ECO:0000256" key="2">
    <source>
        <dbReference type="ARBA" id="ARBA00005162"/>
    </source>
</evidence>
<feature type="domain" description="VOC" evidence="10">
    <location>
        <begin position="40"/>
        <end position="178"/>
    </location>
</feature>
<protein>
    <recommendedName>
        <fullName evidence="4">4-hydroxyphenylpyruvate dioxygenase</fullName>
        <ecNumber evidence="4">1.13.11.27</ecNumber>
    </recommendedName>
</protein>
<evidence type="ECO:0000256" key="1">
    <source>
        <dbReference type="ARBA" id="ARBA00001962"/>
    </source>
</evidence>
<proteinExistence type="inferred from homology"/>
<keyword evidence="8" id="KW-0408">Iron</keyword>
<keyword evidence="6" id="KW-0677">Repeat</keyword>
<evidence type="ECO:0000256" key="9">
    <source>
        <dbReference type="ARBA" id="ARBA00023232"/>
    </source>
</evidence>